<comment type="caution">
    <text evidence="1">The sequence shown here is derived from an EMBL/GenBank/DDBJ whole genome shotgun (WGS) entry which is preliminary data.</text>
</comment>
<gene>
    <name evidence="1" type="ORF">BD31_I0743</name>
</gene>
<organism evidence="1 2">
    <name type="scientific">Candidatus Nitrosopumilus salarius BD31</name>
    <dbReference type="NCBI Taxonomy" id="859350"/>
    <lineage>
        <taxon>Archaea</taxon>
        <taxon>Nitrososphaerota</taxon>
        <taxon>Nitrososphaeria</taxon>
        <taxon>Nitrosopumilales</taxon>
        <taxon>Nitrosopumilaceae</taxon>
        <taxon>Nitrosopumilus</taxon>
    </lineage>
</organism>
<evidence type="ECO:0000313" key="1">
    <source>
        <dbReference type="EMBL" id="EIJ64976.1"/>
    </source>
</evidence>
<reference evidence="1 2" key="1">
    <citation type="journal article" date="2012" name="J. Bacteriol.">
        <title>Genome sequence of "Candidatus Nitrosopumilus salaria" BD31, an ammonia-oxidizing archaeon from the San Francisco Bay estuary.</title>
        <authorList>
            <person name="Mosier A.C."/>
            <person name="Allen E.E."/>
            <person name="Kim M."/>
            <person name="Ferriera S."/>
            <person name="Francis C.A."/>
        </authorList>
    </citation>
    <scope>NUCLEOTIDE SEQUENCE [LARGE SCALE GENOMIC DNA]</scope>
    <source>
        <strain evidence="1 2">BD31</strain>
    </source>
</reference>
<dbReference type="AlphaFoldDB" id="I3CZT3"/>
<dbReference type="RefSeq" id="WP_008301552.1">
    <property type="nucleotide sequence ID" value="NZ_AEXL02000161.1"/>
</dbReference>
<dbReference type="Proteomes" id="UP000003423">
    <property type="component" value="Unassembled WGS sequence"/>
</dbReference>
<evidence type="ECO:0000313" key="2">
    <source>
        <dbReference type="Proteomes" id="UP000003423"/>
    </source>
</evidence>
<proteinExistence type="predicted"/>
<accession>I3CZT3</accession>
<dbReference type="PATRIC" id="fig|859350.6.peg.1880"/>
<keyword evidence="2" id="KW-1185">Reference proteome</keyword>
<protein>
    <submittedName>
        <fullName evidence="1">Uncharacterized protein</fullName>
    </submittedName>
</protein>
<sequence>MAEGNGCIACTLEHDGDFYRFCKCSCHDKVTRNIVDQGDVERYAQ</sequence>
<dbReference type="EMBL" id="AEXL02000161">
    <property type="protein sequence ID" value="EIJ64976.1"/>
    <property type="molecule type" value="Genomic_DNA"/>
</dbReference>
<name>I3CZT3_9ARCH</name>